<dbReference type="Pfam" id="PF05585">
    <property type="entry name" value="DUF1758"/>
    <property type="match status" value="1"/>
</dbReference>
<feature type="domain" description="DUF1758" evidence="2">
    <location>
        <begin position="224"/>
        <end position="375"/>
    </location>
</feature>
<dbReference type="SUPFAM" id="SSF56672">
    <property type="entry name" value="DNA/RNA polymerases"/>
    <property type="match status" value="1"/>
</dbReference>
<evidence type="ECO:0000313" key="3">
    <source>
        <dbReference type="Proteomes" id="UP000887563"/>
    </source>
</evidence>
<dbReference type="InterPro" id="IPR008042">
    <property type="entry name" value="Retrotrans_Pao"/>
</dbReference>
<feature type="region of interest" description="Disordered" evidence="1">
    <location>
        <begin position="40"/>
        <end position="60"/>
    </location>
</feature>
<dbReference type="WBParaSite" id="Minc3s00701g16287">
    <property type="protein sequence ID" value="Minc3s00701g16287"/>
    <property type="gene ID" value="Minc3s00701g16287"/>
</dbReference>
<evidence type="ECO:0000259" key="2">
    <source>
        <dbReference type="Pfam" id="PF05585"/>
    </source>
</evidence>
<keyword evidence="3" id="KW-1185">Reference proteome</keyword>
<evidence type="ECO:0000256" key="1">
    <source>
        <dbReference type="SAM" id="MobiDB-lite"/>
    </source>
</evidence>
<feature type="compositionally biased region" description="Basic and acidic residues" evidence="1">
    <location>
        <begin position="41"/>
        <end position="57"/>
    </location>
</feature>
<accession>A0A914LUQ4</accession>
<dbReference type="Gene3D" id="2.40.70.10">
    <property type="entry name" value="Acid Proteases"/>
    <property type="match status" value="1"/>
</dbReference>
<evidence type="ECO:0000313" key="4">
    <source>
        <dbReference type="WBParaSite" id="Minc3s00701g16287"/>
    </source>
</evidence>
<dbReference type="Proteomes" id="UP000887563">
    <property type="component" value="Unplaced"/>
</dbReference>
<dbReference type="InterPro" id="IPR021109">
    <property type="entry name" value="Peptidase_aspartic_dom_sf"/>
</dbReference>
<protein>
    <submittedName>
        <fullName evidence="4">Peptidase aspartic putative domain-containing protein</fullName>
    </submittedName>
</protein>
<dbReference type="InterPro" id="IPR043502">
    <property type="entry name" value="DNA/RNA_pol_sf"/>
</dbReference>
<dbReference type="PANTHER" id="PTHR47331:SF1">
    <property type="entry name" value="GAG-LIKE PROTEIN"/>
    <property type="match status" value="1"/>
</dbReference>
<organism evidence="3 4">
    <name type="scientific">Meloidogyne incognita</name>
    <name type="common">Southern root-knot nematode worm</name>
    <name type="synonym">Oxyuris incognita</name>
    <dbReference type="NCBI Taxonomy" id="6306"/>
    <lineage>
        <taxon>Eukaryota</taxon>
        <taxon>Metazoa</taxon>
        <taxon>Ecdysozoa</taxon>
        <taxon>Nematoda</taxon>
        <taxon>Chromadorea</taxon>
        <taxon>Rhabditida</taxon>
        <taxon>Tylenchina</taxon>
        <taxon>Tylenchomorpha</taxon>
        <taxon>Tylenchoidea</taxon>
        <taxon>Meloidogynidae</taxon>
        <taxon>Meloidogyninae</taxon>
        <taxon>Meloidogyne</taxon>
        <taxon>Meloidogyne incognita group</taxon>
    </lineage>
</organism>
<dbReference type="Gene3D" id="3.10.10.10">
    <property type="entry name" value="HIV Type 1 Reverse Transcriptase, subunit A, domain 1"/>
    <property type="match status" value="1"/>
</dbReference>
<reference evidence="4" key="1">
    <citation type="submission" date="2022-11" db="UniProtKB">
        <authorList>
            <consortium name="WormBaseParasite"/>
        </authorList>
    </citation>
    <scope>IDENTIFICATION</scope>
</reference>
<name>A0A914LUQ4_MELIC</name>
<dbReference type="InterPro" id="IPR008737">
    <property type="entry name" value="DUF1758"/>
</dbReference>
<sequence length="1331" mass="152530">MLREILCAKKKAGDGWTTSKFRLELKKLLESEMEISSILRKTGEEKRQSPRKKEESHSPTIACSTVGKTNRFEVDKEKKFNRNLLCYFCQQNHWSNECRKFANLQARKERLKEVKRCIRCCRQGHEAAHCEKPAKCLGCSGAHPLALCPNLKIPQQPKFKQTASEEKQRTYQKKWISGKPTTGSNSVAIGTTSNEINATLASAPKKQFKCFKYCLLKCAQVKMFNPAFTKKRASGTVFVDSGSQRSMISERLAKELQLKPYSFEKLKVRGIGPIKFANSYSSNMVKIGLETSEGPMQLELLVVPGEHLPPMVTVQINDQEEAILETKPLEAKHRIETPDVLIGAKYLNELEIMKIRKLPSGFWLSESILGPMLDSEGLINTTAIVSHLPELNSTITEEESLVDKVRQFYQQDSLYLESDEQSEEEIDKAVHEQFKESLKFDEKEKRYEISLPFKNLELEKLPTNYALARGRLNSTLKKLRENPVLMEKYNQTMVQQHYEGIIEVAPRQADGPIHYLPHQYVWREDKQKLRVVFDASSHLGKSYCLNDVMHPGPLLLKDLAGILIRFRLPMIAISADIQAAFLQLKVAKEHRDVTRFLWPIDPYDLGSPVKALRFVRLTFGLNCSPFILAATLLEHLAKSKSYVKKLIEENLYVDNVILSADNWEETLPICREAKRIFESGGFKLHEFASNHIAAMKKLPPDDKVTGLYSGQKIKILGIEWDTYKDSLNIKLPNIIEKEENSLTRRKVLSTLASIFDPLGIISPAILEGKLFLQALWEDKDTEEKIPREKMWDKPIPVEKAKQWFKICKNWNGANLSIPRRVFSFDRGKTKFELHAFADASNIGLGITIYLRGISESEAKTSLIFARSKVIPKQPKKRSIPRLELQAMFLTTKITKKIKEELSLPLDKIQLWTDSENLLKWLCGNEKQKDRFINRRLEIISDWNVNYVPTKENPADIASRGIKAEDLINSELWLNGPPWLNTKLEEENWPSASPYNYIAGEKKEKAQIFHSIQAANIKEEKEEKSIELFRAIGISSTEALLKNGVRYKSGWRKMKGTAAFVARFLVKILSKEDKHPFINEWREIVKEGPLTAEELSLGEKIIIRSTQRNLSENGLDTIPGKLFEDEDRILRSGGRMEHSEVAIATKKLEFEFRPITGIRHPAKSLHLEFEFRPITGIRHLAKSLHLEFEFRPITGIRHPAKSLHLEVEFRPITGIRHLAKSLHLEVEFRPITGIRHPAKSLHLEFEFRPITGIRHPAKSLHLEVEFRPIPGIRHLAKSLHLEFEFRPITGIRHPAKSLHLEVEFRPITGIRHPAKSLHLAKSLLLPDIIQIS</sequence>
<dbReference type="Gene3D" id="3.30.70.270">
    <property type="match status" value="1"/>
</dbReference>
<dbReference type="Pfam" id="PF05380">
    <property type="entry name" value="Peptidase_A17"/>
    <property type="match status" value="1"/>
</dbReference>
<dbReference type="InterPro" id="IPR043128">
    <property type="entry name" value="Rev_trsase/Diguanyl_cyclase"/>
</dbReference>
<dbReference type="PANTHER" id="PTHR47331">
    <property type="entry name" value="PHD-TYPE DOMAIN-CONTAINING PROTEIN"/>
    <property type="match status" value="1"/>
</dbReference>
<proteinExistence type="predicted"/>